<dbReference type="InterPro" id="IPR036390">
    <property type="entry name" value="WH_DNA-bd_sf"/>
</dbReference>
<keyword evidence="3" id="KW-0539">Nucleus</keyword>
<feature type="compositionally biased region" description="Basic and acidic residues" evidence="4">
    <location>
        <begin position="271"/>
        <end position="289"/>
    </location>
</feature>
<dbReference type="SMART" id="SM00413">
    <property type="entry name" value="ETS"/>
    <property type="match status" value="1"/>
</dbReference>
<evidence type="ECO:0000256" key="3">
    <source>
        <dbReference type="RuleBase" id="RU004019"/>
    </source>
</evidence>
<proteinExistence type="inferred from homology"/>
<dbReference type="PANTHER" id="PTHR11849:SF133">
    <property type="entry name" value="ETS DOMAIN-CONTAINING PROTEIN"/>
    <property type="match status" value="1"/>
</dbReference>
<name>A0ABN7SQL5_OIKDI</name>
<dbReference type="PROSITE" id="PS50061">
    <property type="entry name" value="ETS_DOMAIN_3"/>
    <property type="match status" value="1"/>
</dbReference>
<keyword evidence="7" id="KW-1185">Reference proteome</keyword>
<feature type="compositionally biased region" description="Low complexity" evidence="4">
    <location>
        <begin position="155"/>
        <end position="168"/>
    </location>
</feature>
<feature type="compositionally biased region" description="Polar residues" evidence="4">
    <location>
        <begin position="256"/>
        <end position="269"/>
    </location>
</feature>
<evidence type="ECO:0000313" key="6">
    <source>
        <dbReference type="EMBL" id="CAG5103130.1"/>
    </source>
</evidence>
<dbReference type="InterPro" id="IPR036388">
    <property type="entry name" value="WH-like_DNA-bd_sf"/>
</dbReference>
<feature type="region of interest" description="Disordered" evidence="4">
    <location>
        <begin position="239"/>
        <end position="289"/>
    </location>
</feature>
<reference evidence="6 7" key="1">
    <citation type="submission" date="2021-04" db="EMBL/GenBank/DDBJ databases">
        <authorList>
            <person name="Bliznina A."/>
        </authorList>
    </citation>
    <scope>NUCLEOTIDE SEQUENCE [LARGE SCALE GENOMIC DNA]</scope>
</reference>
<evidence type="ECO:0000256" key="2">
    <source>
        <dbReference type="ARBA" id="ARBA00023125"/>
    </source>
</evidence>
<evidence type="ECO:0000259" key="5">
    <source>
        <dbReference type="PROSITE" id="PS50061"/>
    </source>
</evidence>
<gene>
    <name evidence="6" type="ORF">OKIOD_LOCUS9395</name>
</gene>
<evidence type="ECO:0000256" key="4">
    <source>
        <dbReference type="SAM" id="MobiDB-lite"/>
    </source>
</evidence>
<feature type="compositionally biased region" description="Polar residues" evidence="4">
    <location>
        <begin position="1"/>
        <end position="11"/>
    </location>
</feature>
<comment type="subcellular location">
    <subcellularLocation>
        <location evidence="3">Nucleus</location>
    </subcellularLocation>
</comment>
<dbReference type="EMBL" id="OU015566">
    <property type="protein sequence ID" value="CAG5103130.1"/>
    <property type="molecule type" value="Genomic_DNA"/>
</dbReference>
<feature type="region of interest" description="Disordered" evidence="4">
    <location>
        <begin position="1"/>
        <end position="31"/>
    </location>
</feature>
<dbReference type="Gene3D" id="1.10.10.10">
    <property type="entry name" value="Winged helix-like DNA-binding domain superfamily/Winged helix DNA-binding domain"/>
    <property type="match status" value="1"/>
</dbReference>
<feature type="region of interest" description="Disordered" evidence="4">
    <location>
        <begin position="153"/>
        <end position="195"/>
    </location>
</feature>
<dbReference type="PROSITE" id="PS00346">
    <property type="entry name" value="ETS_DOMAIN_2"/>
    <property type="match status" value="1"/>
</dbReference>
<dbReference type="PRINTS" id="PR00454">
    <property type="entry name" value="ETSDOMAIN"/>
</dbReference>
<organism evidence="6 7">
    <name type="scientific">Oikopleura dioica</name>
    <name type="common">Tunicate</name>
    <dbReference type="NCBI Taxonomy" id="34765"/>
    <lineage>
        <taxon>Eukaryota</taxon>
        <taxon>Metazoa</taxon>
        <taxon>Chordata</taxon>
        <taxon>Tunicata</taxon>
        <taxon>Appendicularia</taxon>
        <taxon>Copelata</taxon>
        <taxon>Oikopleuridae</taxon>
        <taxon>Oikopleura</taxon>
    </lineage>
</organism>
<accession>A0ABN7SQL5</accession>
<dbReference type="SUPFAM" id="SSF46785">
    <property type="entry name" value="Winged helix' DNA-binding domain"/>
    <property type="match status" value="1"/>
</dbReference>
<evidence type="ECO:0000313" key="7">
    <source>
        <dbReference type="Proteomes" id="UP001158576"/>
    </source>
</evidence>
<feature type="compositionally biased region" description="Basic residues" evidence="4">
    <location>
        <begin position="169"/>
        <end position="180"/>
    </location>
</feature>
<dbReference type="PROSITE" id="PS00345">
    <property type="entry name" value="ETS_DOMAIN_1"/>
    <property type="match status" value="1"/>
</dbReference>
<dbReference type="Pfam" id="PF00178">
    <property type="entry name" value="Ets"/>
    <property type="match status" value="1"/>
</dbReference>
<sequence>MEDSGNASDNNIVVIKTKEPKSKSDSSSSPNKGFDVNITLWQFLLELLMEPSSRDLISWTSKEGEFKLHQSEEVARLWGMRKNKNNMNYDKLSRALRYYYDKNIIQKVSGQKFVYRFVQFPENFNHSEIEVDTTVETLPSPPSLTLASYRFSPEKTAASPKPADSPAKTPRKRQRPKTEKKKALPAIEPTSQGVPAETLSEILSLANQLGMGEGAEGLQNLQNLQTLLALQQLLEMTGSANNEESNSATIEEIEPDTTSSEYFSSPENLTEQEKPLDLSKPKKIKLDSA</sequence>
<dbReference type="InterPro" id="IPR046328">
    <property type="entry name" value="ETS_fam"/>
</dbReference>
<protein>
    <submittedName>
        <fullName evidence="6">Oidioi.mRNA.OKI2018_I69.chr1.g630.t1.cds</fullName>
    </submittedName>
</protein>
<dbReference type="Proteomes" id="UP001158576">
    <property type="component" value="Chromosome 1"/>
</dbReference>
<keyword evidence="2 3" id="KW-0238">DNA-binding</keyword>
<comment type="similarity">
    <text evidence="1 3">Belongs to the ETS family.</text>
</comment>
<dbReference type="PANTHER" id="PTHR11849">
    <property type="entry name" value="ETS"/>
    <property type="match status" value="1"/>
</dbReference>
<feature type="domain" description="ETS" evidence="5">
    <location>
        <begin position="38"/>
        <end position="118"/>
    </location>
</feature>
<dbReference type="InterPro" id="IPR000418">
    <property type="entry name" value="Ets_dom"/>
</dbReference>
<feature type="compositionally biased region" description="Polar residues" evidence="4">
    <location>
        <begin position="239"/>
        <end position="249"/>
    </location>
</feature>
<evidence type="ECO:0000256" key="1">
    <source>
        <dbReference type="ARBA" id="ARBA00005562"/>
    </source>
</evidence>